<evidence type="ECO:0000259" key="1">
    <source>
        <dbReference type="Pfam" id="PF04773"/>
    </source>
</evidence>
<protein>
    <submittedName>
        <fullName evidence="3">Anti-sigma factor</fullName>
    </submittedName>
</protein>
<dbReference type="Pfam" id="PF16344">
    <property type="entry name" value="FecR_C"/>
    <property type="match status" value="1"/>
</dbReference>
<proteinExistence type="predicted"/>
<feature type="domain" description="FecR protein" evidence="1">
    <location>
        <begin position="119"/>
        <end position="208"/>
    </location>
</feature>
<evidence type="ECO:0000313" key="3">
    <source>
        <dbReference type="EMBL" id="GHE57769.1"/>
    </source>
</evidence>
<dbReference type="InterPro" id="IPR032508">
    <property type="entry name" value="FecR_C"/>
</dbReference>
<name>A0ABQ3I2C9_9BACT</name>
<comment type="caution">
    <text evidence="3">The sequence shown here is derived from an EMBL/GenBank/DDBJ whole genome shotgun (WGS) entry which is preliminary data.</text>
</comment>
<dbReference type="RefSeq" id="WP_189629185.1">
    <property type="nucleotide sequence ID" value="NZ_BNAG01000001.1"/>
</dbReference>
<dbReference type="Gene3D" id="3.55.50.30">
    <property type="match status" value="1"/>
</dbReference>
<dbReference type="PANTHER" id="PTHR30273:SF2">
    <property type="entry name" value="PROTEIN FECR"/>
    <property type="match status" value="1"/>
</dbReference>
<dbReference type="PANTHER" id="PTHR30273">
    <property type="entry name" value="PERIPLASMIC SIGNAL SENSOR AND SIGMA FACTOR ACTIVATOR FECR-RELATED"/>
    <property type="match status" value="1"/>
</dbReference>
<dbReference type="EMBL" id="BNAG01000001">
    <property type="protein sequence ID" value="GHE57769.1"/>
    <property type="molecule type" value="Genomic_DNA"/>
</dbReference>
<sequence length="330" mass="36763">MEELIAKYLADEMGAEERSKFEEQLLLDEQLSNEVQKTTAAWEISGRTNQPPSLNLNTPQAWEKVAQQTTKQRSLVAEKGRFSFLKIAASIAFIAALGYIGWQNIAQKTTAEQLATVASSGEIKELTLPDGTSVKLNAFSTVSYDEDFGKTNRNISLTGAANFDVVRNESLPFVISTENSEVEVLGTSFEVRAYEAEAVEVNVSSGKVGFRSKKAKGEEQVLEAGEKAVLSADGTKMVRDKVRNKNYAAWWTRELIFENARMSEVARDLEKTYWVKIEVAEDIRDCRISQNVKDKSLDEALEILEATFPSMTISRVKENRIKLDGVGCTH</sequence>
<accession>A0ABQ3I2C9</accession>
<reference evidence="4" key="1">
    <citation type="journal article" date="2019" name="Int. J. Syst. Evol. Microbiol.">
        <title>The Global Catalogue of Microorganisms (GCM) 10K type strain sequencing project: providing services to taxonomists for standard genome sequencing and annotation.</title>
        <authorList>
            <consortium name="The Broad Institute Genomics Platform"/>
            <consortium name="The Broad Institute Genome Sequencing Center for Infectious Disease"/>
            <person name="Wu L."/>
            <person name="Ma J."/>
        </authorList>
    </citation>
    <scope>NUCLEOTIDE SEQUENCE [LARGE SCALE GENOMIC DNA]</scope>
    <source>
        <strain evidence="4">CGMCC 1.15111</strain>
    </source>
</reference>
<evidence type="ECO:0000259" key="2">
    <source>
        <dbReference type="Pfam" id="PF16344"/>
    </source>
</evidence>
<dbReference type="Pfam" id="PF04773">
    <property type="entry name" value="FecR"/>
    <property type="match status" value="1"/>
</dbReference>
<dbReference type="InterPro" id="IPR012373">
    <property type="entry name" value="Ferrdict_sens_TM"/>
</dbReference>
<feature type="domain" description="Protein FecR C-terminal" evidence="2">
    <location>
        <begin position="254"/>
        <end position="321"/>
    </location>
</feature>
<organism evidence="3 4">
    <name type="scientific">Roseivirga thermotolerans</name>
    <dbReference type="NCBI Taxonomy" id="1758176"/>
    <lineage>
        <taxon>Bacteria</taxon>
        <taxon>Pseudomonadati</taxon>
        <taxon>Bacteroidota</taxon>
        <taxon>Cytophagia</taxon>
        <taxon>Cytophagales</taxon>
        <taxon>Roseivirgaceae</taxon>
        <taxon>Roseivirga</taxon>
    </lineage>
</organism>
<dbReference type="Proteomes" id="UP000658258">
    <property type="component" value="Unassembled WGS sequence"/>
</dbReference>
<dbReference type="PIRSF" id="PIRSF018266">
    <property type="entry name" value="FecR"/>
    <property type="match status" value="1"/>
</dbReference>
<dbReference type="Gene3D" id="2.60.120.1440">
    <property type="match status" value="1"/>
</dbReference>
<keyword evidence="4" id="KW-1185">Reference proteome</keyword>
<dbReference type="InterPro" id="IPR006860">
    <property type="entry name" value="FecR"/>
</dbReference>
<gene>
    <name evidence="3" type="ORF">GCM10011340_11050</name>
</gene>
<evidence type="ECO:0000313" key="4">
    <source>
        <dbReference type="Proteomes" id="UP000658258"/>
    </source>
</evidence>